<dbReference type="SUPFAM" id="SSF53850">
    <property type="entry name" value="Periplasmic binding protein-like II"/>
    <property type="match status" value="1"/>
</dbReference>
<proteinExistence type="predicted"/>
<evidence type="ECO:0000313" key="3">
    <source>
        <dbReference type="Proteomes" id="UP000293142"/>
    </source>
</evidence>
<dbReference type="PROSITE" id="PS51257">
    <property type="entry name" value="PROKAR_LIPOPROTEIN"/>
    <property type="match status" value="1"/>
</dbReference>
<sequence length="440" mass="49678">MKGKKLVPYSLCLLLTASGLSACATGTGSDTAQTQAKSGGDAKPIKLTFWSGVPAEAGPQQAVDNWNKQNPNIQVEYVRYVNDDAGNIKLDTALLTGQGVDLYATHNFPRFETRVKANVALDLGQFKDYNIDDMMGPEAADWKVDGKFYAMPTKKDLHFVWLNKDALDKAGLPVPYNWTWDDMRAYAKKLAEQKQWGMLQDLVTWDFVLDSPIAVEGAVKSDGTSNMDNPLTRKILENMHAMMYDDKSIPLYAEQLSKKMPVETEFLKGNSGMYYAGEWIFRFANNLKDNPRDFKIAIAPIPKVTKDQQNYRVFGGLGDAISINPQSKNIEAAWKFLKWYADGGMLPLAQGGRIPSSKAVNADESFKELLKGVEDKYDVDSVKKVLFSKDFKTFQSKLPQQMIDARKEQYQLYFTNNQTLDQMFSNLVKRHNEFLKQNKK</sequence>
<accession>A0A4Q9DUK1</accession>
<name>A0A4Q9DUK1_9BACL</name>
<comment type="caution">
    <text evidence="2">The sequence shown here is derived from an EMBL/GenBank/DDBJ whole genome shotgun (WGS) entry which is preliminary data.</text>
</comment>
<evidence type="ECO:0000313" key="2">
    <source>
        <dbReference type="EMBL" id="TBL79570.1"/>
    </source>
</evidence>
<dbReference type="AlphaFoldDB" id="A0A4Q9DUK1"/>
<keyword evidence="3" id="KW-1185">Reference proteome</keyword>
<dbReference type="Pfam" id="PF01547">
    <property type="entry name" value="SBP_bac_1"/>
    <property type="match status" value="1"/>
</dbReference>
<protein>
    <submittedName>
        <fullName evidence="2">Extracellular solute-binding protein</fullName>
    </submittedName>
</protein>
<feature type="signal peptide" evidence="1">
    <location>
        <begin position="1"/>
        <end position="24"/>
    </location>
</feature>
<feature type="chain" id="PRO_5020663560" evidence="1">
    <location>
        <begin position="25"/>
        <end position="440"/>
    </location>
</feature>
<dbReference type="InterPro" id="IPR050490">
    <property type="entry name" value="Bact_solute-bd_prot1"/>
</dbReference>
<reference evidence="2 3" key="1">
    <citation type="submission" date="2019-02" db="EMBL/GenBank/DDBJ databases">
        <title>Paenibacillus sp. nov., isolated from surface-sterilized tissue of Thalictrum simplex L.</title>
        <authorList>
            <person name="Tuo L."/>
        </authorList>
    </citation>
    <scope>NUCLEOTIDE SEQUENCE [LARGE SCALE GENOMIC DNA]</scope>
    <source>
        <strain evidence="2 3">N2SHLJ1</strain>
    </source>
</reference>
<dbReference type="PANTHER" id="PTHR43649">
    <property type="entry name" value="ARABINOSE-BINDING PROTEIN-RELATED"/>
    <property type="match status" value="1"/>
</dbReference>
<gene>
    <name evidence="2" type="ORF">EYB31_11775</name>
</gene>
<evidence type="ECO:0000256" key="1">
    <source>
        <dbReference type="SAM" id="SignalP"/>
    </source>
</evidence>
<keyword evidence="1" id="KW-0732">Signal</keyword>
<dbReference type="RefSeq" id="WP_131013518.1">
    <property type="nucleotide sequence ID" value="NZ_SIRE01000007.1"/>
</dbReference>
<dbReference type="Gene3D" id="3.40.190.10">
    <property type="entry name" value="Periplasmic binding protein-like II"/>
    <property type="match status" value="1"/>
</dbReference>
<dbReference type="Proteomes" id="UP000293142">
    <property type="component" value="Unassembled WGS sequence"/>
</dbReference>
<organism evidence="2 3">
    <name type="scientific">Paenibacillus thalictri</name>
    <dbReference type="NCBI Taxonomy" id="2527873"/>
    <lineage>
        <taxon>Bacteria</taxon>
        <taxon>Bacillati</taxon>
        <taxon>Bacillota</taxon>
        <taxon>Bacilli</taxon>
        <taxon>Bacillales</taxon>
        <taxon>Paenibacillaceae</taxon>
        <taxon>Paenibacillus</taxon>
    </lineage>
</organism>
<dbReference type="OrthoDB" id="2643984at2"/>
<dbReference type="PANTHER" id="PTHR43649:SF12">
    <property type="entry name" value="DIACETYLCHITOBIOSE BINDING PROTEIN DASA"/>
    <property type="match status" value="1"/>
</dbReference>
<dbReference type="EMBL" id="SIRE01000007">
    <property type="protein sequence ID" value="TBL79570.1"/>
    <property type="molecule type" value="Genomic_DNA"/>
</dbReference>
<dbReference type="InterPro" id="IPR006059">
    <property type="entry name" value="SBP"/>
</dbReference>